<dbReference type="InterPro" id="IPR025563">
    <property type="entry name" value="DUF4286"/>
</dbReference>
<dbReference type="AlphaFoldDB" id="A0A1F6WMW3"/>
<comment type="caution">
    <text evidence="1">The sequence shown here is derived from an EMBL/GenBank/DDBJ whole genome shotgun (WGS) entry which is preliminary data.</text>
</comment>
<dbReference type="Pfam" id="PF14114">
    <property type="entry name" value="DUF4286"/>
    <property type="match status" value="1"/>
</dbReference>
<reference evidence="1 2" key="1">
    <citation type="journal article" date="2016" name="Nat. Commun.">
        <title>Thousands of microbial genomes shed light on interconnected biogeochemical processes in an aquifer system.</title>
        <authorList>
            <person name="Anantharaman K."/>
            <person name="Brown C.T."/>
            <person name="Hug L.A."/>
            <person name="Sharon I."/>
            <person name="Castelle C.J."/>
            <person name="Probst A.J."/>
            <person name="Thomas B.C."/>
            <person name="Singh A."/>
            <person name="Wilkins M.J."/>
            <person name="Karaoz U."/>
            <person name="Brodie E.L."/>
            <person name="Williams K.H."/>
            <person name="Hubbard S.S."/>
            <person name="Banfield J.F."/>
        </authorList>
    </citation>
    <scope>NUCLEOTIDE SEQUENCE [LARGE SCALE GENOMIC DNA]</scope>
</reference>
<dbReference type="EMBL" id="MFUO01000035">
    <property type="protein sequence ID" value="OGI83156.1"/>
    <property type="molecule type" value="Genomic_DNA"/>
</dbReference>
<evidence type="ECO:0008006" key="3">
    <source>
        <dbReference type="Google" id="ProtNLM"/>
    </source>
</evidence>
<accession>A0A1F6WMW3</accession>
<sequence>MKTIALKLTISIKKVYEGEWFEWMAKEQIPDTINTGLIIDFFIHKMVSSILPEYVEYEIGYIFHYKKEYEEYMENFRLDLNQKHHQKFNLSSRSKFEERAYEDLSHEVIKLN</sequence>
<name>A0A1F6WMW3_9BACT</name>
<gene>
    <name evidence="1" type="ORF">A2903_01775</name>
</gene>
<dbReference type="Proteomes" id="UP000178184">
    <property type="component" value="Unassembled WGS sequence"/>
</dbReference>
<evidence type="ECO:0000313" key="2">
    <source>
        <dbReference type="Proteomes" id="UP000178184"/>
    </source>
</evidence>
<organism evidence="1 2">
    <name type="scientific">Candidatus Nomurabacteria bacterium RIFCSPLOWO2_01_FULL_33_17</name>
    <dbReference type="NCBI Taxonomy" id="1801764"/>
    <lineage>
        <taxon>Bacteria</taxon>
        <taxon>Candidatus Nomuraibacteriota</taxon>
    </lineage>
</organism>
<dbReference type="STRING" id="1801764.A2903_01775"/>
<evidence type="ECO:0000313" key="1">
    <source>
        <dbReference type="EMBL" id="OGI83156.1"/>
    </source>
</evidence>
<proteinExistence type="predicted"/>
<protein>
    <recommendedName>
        <fullName evidence="3">DUF4286 domain-containing protein</fullName>
    </recommendedName>
</protein>